<accession>A0A495JF42</accession>
<dbReference type="SUPFAM" id="SSF53098">
    <property type="entry name" value="Ribonuclease H-like"/>
    <property type="match status" value="1"/>
</dbReference>
<organism evidence="3 4">
    <name type="scientific">Micromonospora pisi</name>
    <dbReference type="NCBI Taxonomy" id="589240"/>
    <lineage>
        <taxon>Bacteria</taxon>
        <taxon>Bacillati</taxon>
        <taxon>Actinomycetota</taxon>
        <taxon>Actinomycetes</taxon>
        <taxon>Micromonosporales</taxon>
        <taxon>Micromonosporaceae</taxon>
        <taxon>Micromonospora</taxon>
    </lineage>
</organism>
<dbReference type="Proteomes" id="UP000277671">
    <property type="component" value="Unassembled WGS sequence"/>
</dbReference>
<comment type="caution">
    <text evidence="3">The sequence shown here is derived from an EMBL/GenBank/DDBJ whole genome shotgun (WGS) entry which is preliminary data.</text>
</comment>
<evidence type="ECO:0000259" key="2">
    <source>
        <dbReference type="Pfam" id="PF13546"/>
    </source>
</evidence>
<dbReference type="Pfam" id="PF13546">
    <property type="entry name" value="DDE_5"/>
    <property type="match status" value="1"/>
</dbReference>
<keyword evidence="4" id="KW-1185">Reference proteome</keyword>
<dbReference type="AlphaFoldDB" id="A0A495JF42"/>
<dbReference type="PANTHER" id="PTHR33627">
    <property type="entry name" value="TRANSPOSASE"/>
    <property type="match status" value="1"/>
</dbReference>
<gene>
    <name evidence="3" type="ORF">BDK92_0947</name>
</gene>
<evidence type="ECO:0000256" key="1">
    <source>
        <dbReference type="SAM" id="MobiDB-lite"/>
    </source>
</evidence>
<name>A0A495JF42_9ACTN</name>
<dbReference type="InterPro" id="IPR039365">
    <property type="entry name" value="IS701-like"/>
</dbReference>
<dbReference type="InterPro" id="IPR038721">
    <property type="entry name" value="IS701-like_DDE_dom"/>
</dbReference>
<dbReference type="NCBIfam" id="NF033540">
    <property type="entry name" value="transpos_IS701"/>
    <property type="match status" value="1"/>
</dbReference>
<evidence type="ECO:0000313" key="3">
    <source>
        <dbReference type="EMBL" id="RKR86689.1"/>
    </source>
</evidence>
<dbReference type="InterPro" id="IPR012337">
    <property type="entry name" value="RNaseH-like_sf"/>
</dbReference>
<reference evidence="3 4" key="1">
    <citation type="submission" date="2018-10" db="EMBL/GenBank/DDBJ databases">
        <title>Sequencing the genomes of 1000 actinobacteria strains.</title>
        <authorList>
            <person name="Klenk H.-P."/>
        </authorList>
    </citation>
    <scope>NUCLEOTIDE SEQUENCE [LARGE SCALE GENOMIC DNA]</scope>
    <source>
        <strain evidence="3 4">DSM 45175</strain>
    </source>
</reference>
<proteinExistence type="predicted"/>
<dbReference type="EMBL" id="RBKT01000001">
    <property type="protein sequence ID" value="RKR86689.1"/>
    <property type="molecule type" value="Genomic_DNA"/>
</dbReference>
<dbReference type="PANTHER" id="PTHR33627:SF1">
    <property type="entry name" value="TRANSPOSASE"/>
    <property type="match status" value="1"/>
</dbReference>
<protein>
    <submittedName>
        <fullName evidence="3">SRSO17 transposase</fullName>
    </submittedName>
</protein>
<evidence type="ECO:0000313" key="4">
    <source>
        <dbReference type="Proteomes" id="UP000277671"/>
    </source>
</evidence>
<feature type="region of interest" description="Disordered" evidence="1">
    <location>
        <begin position="403"/>
        <end position="426"/>
    </location>
</feature>
<feature type="domain" description="Transposase IS701-like DDE" evidence="2">
    <location>
        <begin position="50"/>
        <end position="260"/>
    </location>
</feature>
<sequence length="426" mass="46845">MRVDVPCGKSECCRTACLLPLFEDQSSSLLVLIDEFAGWSSGLDDLVARFAHRFGRAEPRRQARSYLLGLLSPLADKNGWTLAEAAGDKTPDRMQRLLNKAEWDADAVRDDLRGYVSDQLGAPDGVLVVDETGFLKKGVKSAGVQRQYSGTAGRTENCQLGVFLAYATSNGRTLVDRELYLPRGWCDDQARREEAAIGKSVAFATKPALGLRMIGRALDAGLPARWVTADEAYGQDSKFRLWLQERKVGYVLAVPRSQKVPTDTGSARADFLAARAPALAWQRRSCGDGVKGPRLYDWAVASLPDTGTAGHGFTRWLLIRRSITRLDDLAYYLCHGPAGTGDEELIRVAGTRWAIEECFQTAKSEVGLDHYQVRRYDAWYRHITLVMVAHAYLAVTAAHAEKGDPNPPGGDSSLLPSARSDVSWHT</sequence>